<gene>
    <name evidence="1" type="ORF">MSPICULIGERA_LOCUS2791</name>
</gene>
<accession>A0AA36FQW2</accession>
<sequence length="118" mass="13567">MNPALVVQFHRTLIPAINTIIEQWERREREIDAVVLENSSPPDRELTYNLKHGFCDEFAALYEELCQSRADARKVVVDPGRRQYLVIRRGHGSDEGLVVACINAKIVLATCDYVWQVR</sequence>
<protein>
    <submittedName>
        <fullName evidence="1">Uncharacterized protein</fullName>
    </submittedName>
</protein>
<proteinExistence type="predicted"/>
<comment type="caution">
    <text evidence="1">The sequence shown here is derived from an EMBL/GenBank/DDBJ whole genome shotgun (WGS) entry which is preliminary data.</text>
</comment>
<organism evidence="1 2">
    <name type="scientific">Mesorhabditis spiculigera</name>
    <dbReference type="NCBI Taxonomy" id="96644"/>
    <lineage>
        <taxon>Eukaryota</taxon>
        <taxon>Metazoa</taxon>
        <taxon>Ecdysozoa</taxon>
        <taxon>Nematoda</taxon>
        <taxon>Chromadorea</taxon>
        <taxon>Rhabditida</taxon>
        <taxon>Rhabditina</taxon>
        <taxon>Rhabditomorpha</taxon>
        <taxon>Rhabditoidea</taxon>
        <taxon>Rhabditidae</taxon>
        <taxon>Mesorhabditinae</taxon>
        <taxon>Mesorhabditis</taxon>
    </lineage>
</organism>
<reference evidence="1" key="1">
    <citation type="submission" date="2023-06" db="EMBL/GenBank/DDBJ databases">
        <authorList>
            <person name="Delattre M."/>
        </authorList>
    </citation>
    <scope>NUCLEOTIDE SEQUENCE</scope>
    <source>
        <strain evidence="1">AF72</strain>
    </source>
</reference>
<name>A0AA36FQW2_9BILA</name>
<feature type="non-terminal residue" evidence="1">
    <location>
        <position position="118"/>
    </location>
</feature>
<keyword evidence="2" id="KW-1185">Reference proteome</keyword>
<dbReference type="EMBL" id="CATQJA010000798">
    <property type="protein sequence ID" value="CAJ0564096.1"/>
    <property type="molecule type" value="Genomic_DNA"/>
</dbReference>
<evidence type="ECO:0000313" key="2">
    <source>
        <dbReference type="Proteomes" id="UP001177023"/>
    </source>
</evidence>
<evidence type="ECO:0000313" key="1">
    <source>
        <dbReference type="EMBL" id="CAJ0564096.1"/>
    </source>
</evidence>
<dbReference type="Proteomes" id="UP001177023">
    <property type="component" value="Unassembled WGS sequence"/>
</dbReference>
<dbReference type="AlphaFoldDB" id="A0AA36FQW2"/>